<dbReference type="AlphaFoldDB" id="A0A812D6K7"/>
<evidence type="ECO:0000313" key="3">
    <source>
        <dbReference type="Proteomes" id="UP000597762"/>
    </source>
</evidence>
<keyword evidence="1" id="KW-0812">Transmembrane</keyword>
<gene>
    <name evidence="2" type="ORF">SPHA_50832</name>
</gene>
<keyword evidence="1" id="KW-0472">Membrane</keyword>
<dbReference type="EMBL" id="CAHIKZ030003021">
    <property type="protein sequence ID" value="CAE1295235.1"/>
    <property type="molecule type" value="Genomic_DNA"/>
</dbReference>
<protein>
    <submittedName>
        <fullName evidence="2">Uncharacterized protein</fullName>
    </submittedName>
</protein>
<feature type="transmembrane region" description="Helical" evidence="1">
    <location>
        <begin position="104"/>
        <end position="125"/>
    </location>
</feature>
<feature type="transmembrane region" description="Helical" evidence="1">
    <location>
        <begin position="37"/>
        <end position="63"/>
    </location>
</feature>
<proteinExistence type="predicted"/>
<reference evidence="2" key="1">
    <citation type="submission" date="2021-01" db="EMBL/GenBank/DDBJ databases">
        <authorList>
            <person name="Li R."/>
            <person name="Bekaert M."/>
        </authorList>
    </citation>
    <scope>NUCLEOTIDE SEQUENCE</scope>
    <source>
        <strain evidence="2">Farmed</strain>
    </source>
</reference>
<evidence type="ECO:0000256" key="1">
    <source>
        <dbReference type="SAM" id="Phobius"/>
    </source>
</evidence>
<feature type="transmembrane region" description="Helical" evidence="1">
    <location>
        <begin position="131"/>
        <end position="149"/>
    </location>
</feature>
<keyword evidence="3" id="KW-1185">Reference proteome</keyword>
<sequence>MGVKRTLAAEHKHKRVEVRQRLFDGCNEAKNFLSRILFFLLSYLLCSFFFLFSSFHSLLPFFIYSDLFFIKKIISSFCSTKVILFLFSFTLYKNNNNSYSFSAIKMIFVCFSFTSVKITSFLFSFPSMKNIFFLFSFSFIKMIFVRFFFHFYNKYFLCCFSSINYFLSL</sequence>
<comment type="caution">
    <text evidence="2">The sequence shown here is derived from an EMBL/GenBank/DDBJ whole genome shotgun (WGS) entry which is preliminary data.</text>
</comment>
<dbReference type="Proteomes" id="UP000597762">
    <property type="component" value="Unassembled WGS sequence"/>
</dbReference>
<evidence type="ECO:0000313" key="2">
    <source>
        <dbReference type="EMBL" id="CAE1295235.1"/>
    </source>
</evidence>
<keyword evidence="1" id="KW-1133">Transmembrane helix</keyword>
<organism evidence="2 3">
    <name type="scientific">Acanthosepion pharaonis</name>
    <name type="common">Pharaoh cuttlefish</name>
    <name type="synonym">Sepia pharaonis</name>
    <dbReference type="NCBI Taxonomy" id="158019"/>
    <lineage>
        <taxon>Eukaryota</taxon>
        <taxon>Metazoa</taxon>
        <taxon>Spiralia</taxon>
        <taxon>Lophotrochozoa</taxon>
        <taxon>Mollusca</taxon>
        <taxon>Cephalopoda</taxon>
        <taxon>Coleoidea</taxon>
        <taxon>Decapodiformes</taxon>
        <taxon>Sepiida</taxon>
        <taxon>Sepiina</taxon>
        <taxon>Sepiidae</taxon>
        <taxon>Acanthosepion</taxon>
    </lineage>
</organism>
<accession>A0A812D6K7</accession>
<feature type="transmembrane region" description="Helical" evidence="1">
    <location>
        <begin position="69"/>
        <end position="92"/>
    </location>
</feature>
<name>A0A812D6K7_ACAPH</name>